<reference evidence="9 10" key="1">
    <citation type="submission" date="2024-01" db="EMBL/GenBank/DDBJ databases">
        <title>Genomic insights into the taxonomy and metabolism of the cyanobacterium Pannus brasiliensis CCIBt3594.</title>
        <authorList>
            <person name="Machado M."/>
            <person name="Botero N.B."/>
            <person name="Andreote A.P.D."/>
            <person name="Feitosa A.M.T."/>
            <person name="Popin R."/>
            <person name="Sivonen K."/>
            <person name="Fiore M.F."/>
        </authorList>
    </citation>
    <scope>NUCLEOTIDE SEQUENCE [LARGE SCALE GENOMIC DNA]</scope>
    <source>
        <strain evidence="9 10">CCIBt3594</strain>
    </source>
</reference>
<protein>
    <submittedName>
        <fullName evidence="9">Mechanosensitive ion channel family protein</fullName>
    </submittedName>
</protein>
<comment type="subcellular location">
    <subcellularLocation>
        <location evidence="1">Cell membrane</location>
        <topology evidence="1">Multi-pass membrane protein</topology>
    </subcellularLocation>
</comment>
<evidence type="ECO:0000256" key="7">
    <source>
        <dbReference type="SAM" id="Phobius"/>
    </source>
</evidence>
<proteinExistence type="inferred from homology"/>
<dbReference type="Gene3D" id="3.30.70.100">
    <property type="match status" value="1"/>
</dbReference>
<dbReference type="Gene3D" id="1.10.287.1260">
    <property type="match status" value="1"/>
</dbReference>
<keyword evidence="4 7" id="KW-0812">Transmembrane</keyword>
<feature type="transmembrane region" description="Helical" evidence="7">
    <location>
        <begin position="16"/>
        <end position="38"/>
    </location>
</feature>
<evidence type="ECO:0000313" key="9">
    <source>
        <dbReference type="EMBL" id="MEG3440214.1"/>
    </source>
</evidence>
<feature type="transmembrane region" description="Helical" evidence="7">
    <location>
        <begin position="89"/>
        <end position="120"/>
    </location>
</feature>
<keyword evidence="10" id="KW-1185">Reference proteome</keyword>
<dbReference type="SUPFAM" id="SSF82689">
    <property type="entry name" value="Mechanosensitive channel protein MscS (YggB), C-terminal domain"/>
    <property type="match status" value="1"/>
</dbReference>
<evidence type="ECO:0000256" key="3">
    <source>
        <dbReference type="ARBA" id="ARBA00022475"/>
    </source>
</evidence>
<dbReference type="InterPro" id="IPR023408">
    <property type="entry name" value="MscS_beta-dom_sf"/>
</dbReference>
<dbReference type="Proteomes" id="UP001328733">
    <property type="component" value="Unassembled WGS sequence"/>
</dbReference>
<dbReference type="GO" id="GO:0008381">
    <property type="term" value="F:mechanosensitive monoatomic ion channel activity"/>
    <property type="evidence" value="ECO:0007669"/>
    <property type="project" value="InterPro"/>
</dbReference>
<evidence type="ECO:0000256" key="2">
    <source>
        <dbReference type="ARBA" id="ARBA00008017"/>
    </source>
</evidence>
<dbReference type="InterPro" id="IPR006685">
    <property type="entry name" value="MscS_channel_2nd"/>
</dbReference>
<dbReference type="Gene3D" id="2.30.30.60">
    <property type="match status" value="1"/>
</dbReference>
<dbReference type="InterPro" id="IPR010920">
    <property type="entry name" value="LSM_dom_sf"/>
</dbReference>
<dbReference type="SUPFAM" id="SSF82861">
    <property type="entry name" value="Mechanosensitive channel protein MscS (YggB), transmembrane region"/>
    <property type="match status" value="1"/>
</dbReference>
<keyword evidence="6 7" id="KW-0472">Membrane</keyword>
<evidence type="ECO:0000256" key="1">
    <source>
        <dbReference type="ARBA" id="ARBA00004651"/>
    </source>
</evidence>
<evidence type="ECO:0000256" key="4">
    <source>
        <dbReference type="ARBA" id="ARBA00022692"/>
    </source>
</evidence>
<dbReference type="InterPro" id="IPR011014">
    <property type="entry name" value="MscS_channel_TM-2"/>
</dbReference>
<evidence type="ECO:0000259" key="8">
    <source>
        <dbReference type="Pfam" id="PF00924"/>
    </source>
</evidence>
<dbReference type="SUPFAM" id="SSF50182">
    <property type="entry name" value="Sm-like ribonucleoproteins"/>
    <property type="match status" value="1"/>
</dbReference>
<dbReference type="InterPro" id="IPR045275">
    <property type="entry name" value="MscS_archaea/bacteria_type"/>
</dbReference>
<sequence length="273" mass="29026">MDTTAVSNQVSFIKDLAIGFGFKLIGAIALWLIGKWLIGLATNLLRSSLVKGNIDPTIVRYVVSFIGIALQIVLIVALLGFFGVETTSFAALLAAAGVAIGAAWGGLLANFAAGAFLVMLRPFKVGDFVSAGGVTGTVEEIGLFATTINTPDNIKTTVGNNSIFSGNIQNFSANPFRRVDLTAQVSYGVNAGEAIDLLKKKLGDIPNVLSNPAPDVEILEFNTIGPLLAVRPYCDNAHYWQVYFDTNKLIHMTFGEAGYPAPANHTILYNRAA</sequence>
<comment type="caution">
    <text evidence="9">The sequence shown here is derived from an EMBL/GenBank/DDBJ whole genome shotgun (WGS) entry which is preliminary data.</text>
</comment>
<dbReference type="InterPro" id="IPR011066">
    <property type="entry name" value="MscS_channel_C_sf"/>
</dbReference>
<evidence type="ECO:0000313" key="10">
    <source>
        <dbReference type="Proteomes" id="UP001328733"/>
    </source>
</evidence>
<keyword evidence="5 7" id="KW-1133">Transmembrane helix</keyword>
<dbReference type="RefSeq" id="WP_332867684.1">
    <property type="nucleotide sequence ID" value="NZ_JBAFSM010000081.1"/>
</dbReference>
<organism evidence="9 10">
    <name type="scientific">Pannus brasiliensis CCIBt3594</name>
    <dbReference type="NCBI Taxonomy" id="1427578"/>
    <lineage>
        <taxon>Bacteria</taxon>
        <taxon>Bacillati</taxon>
        <taxon>Cyanobacteriota</taxon>
        <taxon>Cyanophyceae</taxon>
        <taxon>Oscillatoriophycideae</taxon>
        <taxon>Chroococcales</taxon>
        <taxon>Microcystaceae</taxon>
        <taxon>Pannus</taxon>
    </lineage>
</organism>
<dbReference type="Pfam" id="PF00924">
    <property type="entry name" value="MS_channel_2nd"/>
    <property type="match status" value="1"/>
</dbReference>
<evidence type="ECO:0000256" key="6">
    <source>
        <dbReference type="ARBA" id="ARBA00023136"/>
    </source>
</evidence>
<dbReference type="GO" id="GO:0005886">
    <property type="term" value="C:plasma membrane"/>
    <property type="evidence" value="ECO:0007669"/>
    <property type="project" value="UniProtKB-SubCell"/>
</dbReference>
<keyword evidence="3" id="KW-1003">Cell membrane</keyword>
<comment type="similarity">
    <text evidence="2">Belongs to the MscS (TC 1.A.23) family.</text>
</comment>
<name>A0AAW9R1V3_9CHRO</name>
<dbReference type="PANTHER" id="PTHR30221:SF3">
    <property type="entry name" value="SMALL-CONDUCTANCE MECHANOSENSITIVE CHANNEL"/>
    <property type="match status" value="1"/>
</dbReference>
<feature type="transmembrane region" description="Helical" evidence="7">
    <location>
        <begin position="58"/>
        <end position="83"/>
    </location>
</feature>
<accession>A0AAW9R1V3</accession>
<dbReference type="PANTHER" id="PTHR30221">
    <property type="entry name" value="SMALL-CONDUCTANCE MECHANOSENSITIVE CHANNEL"/>
    <property type="match status" value="1"/>
</dbReference>
<gene>
    <name evidence="9" type="ORF">V0288_24005</name>
</gene>
<dbReference type="AlphaFoldDB" id="A0AAW9R1V3"/>
<dbReference type="EMBL" id="JBAFSM010000081">
    <property type="protein sequence ID" value="MEG3440214.1"/>
    <property type="molecule type" value="Genomic_DNA"/>
</dbReference>
<feature type="domain" description="Mechanosensitive ion channel MscS" evidence="8">
    <location>
        <begin position="107"/>
        <end position="172"/>
    </location>
</feature>
<evidence type="ECO:0000256" key="5">
    <source>
        <dbReference type="ARBA" id="ARBA00022989"/>
    </source>
</evidence>